<gene>
    <name evidence="1" type="ORF">B8W67_07675</name>
</gene>
<dbReference type="PANTHER" id="PTHR43881">
    <property type="entry name" value="GAMMA-GLUTAMYLTRANSPEPTIDASE (AFU_ORTHOLOGUE AFUA_4G13580)"/>
    <property type="match status" value="1"/>
</dbReference>
<dbReference type="PRINTS" id="PR01210">
    <property type="entry name" value="GGTRANSPTASE"/>
</dbReference>
<dbReference type="PANTHER" id="PTHR43881:SF1">
    <property type="entry name" value="GAMMA-GLUTAMYLTRANSPEPTIDASE (AFU_ORTHOLOGUE AFUA_4G13580)"/>
    <property type="match status" value="1"/>
</dbReference>
<sequence length="529" mass="55545">MGAAPFSWEQPYRWPRTPVLAANLVCTSQPLAAQAGLGVLADGGTAVDAAIATAIALTVVEPTMNGIGSDAFAIVYDGTRLHGLNASGRSPAAWTPEYFGAAGVPALGWNAVTVPGAVSGWVELHNRFGALPFERLFASAITYARNGFPLSPHVAAQWAFQAPLLAGQPGFAETFLPGGRPPGPGELVRLPDHADTLERIAASGGAAFYHGELAARMTAHAAAHGGALRAADLADHRPDWVDPIAVDYRGYTVHELPPNGQGIVALAALGILSHFDVAALPADSADATHLRIEAVKLAFADAYAHLGDADQLAHPVERLLAADYLRDRAGLIDPARARPMSAGTPSGNTVYLTAADGAGRMVSLIQSNYLPGFGSGVVVPGTGIALHSRGAGFVTTAGHPNRVGPRKRPFHTIIPGFVSKDGVPVASFGVMGGDMQPQGHVQLVSRIVDHRQNPQAGCDAPRFRWCRGLDVEVENGLPAQTLDELRRRGHRVTVVDDREPFGACQAIWRLDDGYLGVSDPRRDGQAVGF</sequence>
<evidence type="ECO:0000313" key="2">
    <source>
        <dbReference type="Proteomes" id="UP000193577"/>
    </source>
</evidence>
<dbReference type="Gene3D" id="1.10.246.130">
    <property type="match status" value="1"/>
</dbReference>
<dbReference type="InterPro" id="IPR052896">
    <property type="entry name" value="GGT-like_enzyme"/>
</dbReference>
<accession>A0A7I7SHZ8</accession>
<reference evidence="1 2" key="1">
    <citation type="submission" date="2017-04" db="EMBL/GenBank/DDBJ databases">
        <title>The new phylogeny of genus Mycobacterium.</title>
        <authorList>
            <person name="Tortoli E."/>
            <person name="Trovato A."/>
            <person name="Cirillo D.M."/>
        </authorList>
    </citation>
    <scope>NUCLEOTIDE SEQUENCE [LARGE SCALE GENOMIC DNA]</scope>
    <source>
        <strain evidence="1 2">KCTC 19819</strain>
    </source>
</reference>
<dbReference type="InterPro" id="IPR043138">
    <property type="entry name" value="GGT_lsub"/>
</dbReference>
<keyword evidence="2" id="KW-1185">Reference proteome</keyword>
<dbReference type="OrthoDB" id="9781342at2"/>
<name>A0A7I7SHZ8_9MYCO</name>
<dbReference type="EMBL" id="NCXO01000012">
    <property type="protein sequence ID" value="OSC34214.1"/>
    <property type="molecule type" value="Genomic_DNA"/>
</dbReference>
<dbReference type="SUPFAM" id="SSF56235">
    <property type="entry name" value="N-terminal nucleophile aminohydrolases (Ntn hydrolases)"/>
    <property type="match status" value="1"/>
</dbReference>
<dbReference type="Proteomes" id="UP000193577">
    <property type="component" value="Unassembled WGS sequence"/>
</dbReference>
<organism evidence="1 2">
    <name type="scientific">Mycolicibacillus koreensis</name>
    <dbReference type="NCBI Taxonomy" id="1069220"/>
    <lineage>
        <taxon>Bacteria</taxon>
        <taxon>Bacillati</taxon>
        <taxon>Actinomycetota</taxon>
        <taxon>Actinomycetes</taxon>
        <taxon>Mycobacteriales</taxon>
        <taxon>Mycobacteriaceae</taxon>
        <taxon>Mycolicibacillus</taxon>
    </lineage>
</organism>
<dbReference type="Pfam" id="PF01019">
    <property type="entry name" value="G_glu_transpept"/>
    <property type="match status" value="1"/>
</dbReference>
<comment type="caution">
    <text evidence="1">The sequence shown here is derived from an EMBL/GenBank/DDBJ whole genome shotgun (WGS) entry which is preliminary data.</text>
</comment>
<dbReference type="RefSeq" id="WP_069392965.1">
    <property type="nucleotide sequence ID" value="NZ_AP022594.1"/>
</dbReference>
<dbReference type="AlphaFoldDB" id="A0A7I7SHZ8"/>
<protein>
    <submittedName>
        <fullName evidence="1">Gamma-glutamyltransferase</fullName>
    </submittedName>
</protein>
<evidence type="ECO:0000313" key="1">
    <source>
        <dbReference type="EMBL" id="OSC34214.1"/>
    </source>
</evidence>
<dbReference type="InterPro" id="IPR029055">
    <property type="entry name" value="Ntn_hydrolases_N"/>
</dbReference>
<proteinExistence type="predicted"/>
<dbReference type="InterPro" id="IPR043137">
    <property type="entry name" value="GGT_ssub_C"/>
</dbReference>
<dbReference type="Gene3D" id="3.60.20.40">
    <property type="match status" value="1"/>
</dbReference>